<dbReference type="GeneID" id="5894199"/>
<protein>
    <submittedName>
        <fullName evidence="2">Uncharacterized protein</fullName>
    </submittedName>
</protein>
<dbReference type="KEGG" id="mbr:MONBRDRAFT_11120"/>
<name>A9V896_MONBE</name>
<feature type="signal peptide" evidence="1">
    <location>
        <begin position="1"/>
        <end position="18"/>
    </location>
</feature>
<feature type="chain" id="PRO_5002742945" evidence="1">
    <location>
        <begin position="19"/>
        <end position="358"/>
    </location>
</feature>
<keyword evidence="1" id="KW-0732">Signal</keyword>
<evidence type="ECO:0000313" key="2">
    <source>
        <dbReference type="EMBL" id="EDQ86232.1"/>
    </source>
</evidence>
<sequence>MLLRTVLVLGFLATLATARDSCSSESCTGNELLGKPYSRRRACVEEQLEDFVMDAIPVTETFDDYGMSKTCDIAQIPMRNKPLIMESNDKIIVAGADATLILDANEPGYYSFRRDGSAGMSSDSLVSILPYMVLDDSCCSEWKFVPDTNNTDFITLVWARMCDYQDVDVPILTQVSIHFLGQLFVVEVSAPFMSTYATLFHPEEPEAATYSPVPRAYEYTPPNISATFYSANDTDSYAPVPPHSFVVGWEHGYGTNAHVAIIGSPYQANMDSVVTYVQPQDERRGFAGPPPGSIVAFTGGAKELSYIVWPFHGPAAAFQRTLDFADKSYFDSLKDSCPILYNLLKDNWIVEHEQCNLA</sequence>
<organism evidence="2 3">
    <name type="scientific">Monosiga brevicollis</name>
    <name type="common">Choanoflagellate</name>
    <dbReference type="NCBI Taxonomy" id="81824"/>
    <lineage>
        <taxon>Eukaryota</taxon>
        <taxon>Choanoflagellata</taxon>
        <taxon>Craspedida</taxon>
        <taxon>Salpingoecidae</taxon>
        <taxon>Monosiga</taxon>
    </lineage>
</organism>
<keyword evidence="3" id="KW-1185">Reference proteome</keyword>
<accession>A9V896</accession>
<proteinExistence type="predicted"/>
<dbReference type="EMBL" id="CH991567">
    <property type="protein sequence ID" value="EDQ86232.1"/>
    <property type="molecule type" value="Genomic_DNA"/>
</dbReference>
<dbReference type="Proteomes" id="UP000001357">
    <property type="component" value="Unassembled WGS sequence"/>
</dbReference>
<evidence type="ECO:0000313" key="3">
    <source>
        <dbReference type="Proteomes" id="UP000001357"/>
    </source>
</evidence>
<gene>
    <name evidence="2" type="ORF">MONBRDRAFT_11120</name>
</gene>
<evidence type="ECO:0000256" key="1">
    <source>
        <dbReference type="SAM" id="SignalP"/>
    </source>
</evidence>
<dbReference type="RefSeq" id="XP_001748902.1">
    <property type="nucleotide sequence ID" value="XM_001748850.1"/>
</dbReference>
<dbReference type="InParanoid" id="A9V896"/>
<dbReference type="AlphaFoldDB" id="A9V896"/>
<reference evidence="2 3" key="1">
    <citation type="journal article" date="2008" name="Nature">
        <title>The genome of the choanoflagellate Monosiga brevicollis and the origin of metazoans.</title>
        <authorList>
            <consortium name="JGI Sequencing"/>
            <person name="King N."/>
            <person name="Westbrook M.J."/>
            <person name="Young S.L."/>
            <person name="Kuo A."/>
            <person name="Abedin M."/>
            <person name="Chapman J."/>
            <person name="Fairclough S."/>
            <person name="Hellsten U."/>
            <person name="Isogai Y."/>
            <person name="Letunic I."/>
            <person name="Marr M."/>
            <person name="Pincus D."/>
            <person name="Putnam N."/>
            <person name="Rokas A."/>
            <person name="Wright K.J."/>
            <person name="Zuzow R."/>
            <person name="Dirks W."/>
            <person name="Good M."/>
            <person name="Goodstein D."/>
            <person name="Lemons D."/>
            <person name="Li W."/>
            <person name="Lyons J.B."/>
            <person name="Morris A."/>
            <person name="Nichols S."/>
            <person name="Richter D.J."/>
            <person name="Salamov A."/>
            <person name="Bork P."/>
            <person name="Lim W.A."/>
            <person name="Manning G."/>
            <person name="Miller W.T."/>
            <person name="McGinnis W."/>
            <person name="Shapiro H."/>
            <person name="Tjian R."/>
            <person name="Grigoriev I.V."/>
            <person name="Rokhsar D."/>
        </authorList>
    </citation>
    <scope>NUCLEOTIDE SEQUENCE [LARGE SCALE GENOMIC DNA]</scope>
    <source>
        <strain evidence="3">MX1 / ATCC 50154</strain>
    </source>
</reference>